<dbReference type="InterPro" id="IPR036055">
    <property type="entry name" value="LDL_receptor-like_sf"/>
</dbReference>
<evidence type="ECO:0000256" key="3">
    <source>
        <dbReference type="SAM" id="Phobius"/>
    </source>
</evidence>
<dbReference type="SUPFAM" id="SSF57424">
    <property type="entry name" value="LDL receptor-like module"/>
    <property type="match status" value="1"/>
</dbReference>
<name>A0A1B6C521_9HEMI</name>
<dbReference type="PROSITE" id="PS50068">
    <property type="entry name" value="LDLRA_2"/>
    <property type="match status" value="1"/>
</dbReference>
<feature type="transmembrane region" description="Helical" evidence="3">
    <location>
        <begin position="84"/>
        <end position="106"/>
    </location>
</feature>
<keyword evidence="1 2" id="KW-1015">Disulfide bond</keyword>
<dbReference type="Gene3D" id="4.10.400.10">
    <property type="entry name" value="Low-density Lipoprotein Receptor"/>
    <property type="match status" value="1"/>
</dbReference>
<keyword evidence="3" id="KW-1133">Transmembrane helix</keyword>
<evidence type="ECO:0000256" key="1">
    <source>
        <dbReference type="ARBA" id="ARBA00023157"/>
    </source>
</evidence>
<reference evidence="4" key="1">
    <citation type="submission" date="2015-12" db="EMBL/GenBank/DDBJ databases">
        <title>De novo transcriptome assembly of four potential Pierce s Disease insect vectors from Arizona vineyards.</title>
        <authorList>
            <person name="Tassone E.E."/>
        </authorList>
    </citation>
    <scope>NUCLEOTIDE SEQUENCE</scope>
</reference>
<dbReference type="CDD" id="cd00112">
    <property type="entry name" value="LDLa"/>
    <property type="match status" value="1"/>
</dbReference>
<feature type="disulfide bond" evidence="2">
    <location>
        <begin position="52"/>
        <end position="67"/>
    </location>
</feature>
<evidence type="ECO:0000256" key="2">
    <source>
        <dbReference type="PROSITE-ProRule" id="PRU00124"/>
    </source>
</evidence>
<accession>A0A1B6C521</accession>
<evidence type="ECO:0000313" key="5">
    <source>
        <dbReference type="EMBL" id="JAS21580.1"/>
    </source>
</evidence>
<dbReference type="Pfam" id="PF00057">
    <property type="entry name" value="Ldl_recept_a"/>
    <property type="match status" value="1"/>
</dbReference>
<sequence>VLHVRFMAEPKAINSTFSILYTAYRDKAKDEACSHDEYDCEDATCISGRLRCNGRTNCRFRWDEEECKSDISALAKVLEDDHMIIILFIFFLILSGLCFTFVYNCIKKLSRDHQAIKEHKRHARDYRMYPQEHKSSLTSVN</sequence>
<dbReference type="AlphaFoldDB" id="A0A1B6C521"/>
<gene>
    <name evidence="4" type="ORF">g.4058</name>
    <name evidence="5" type="ORF">g.4059</name>
</gene>
<dbReference type="EMBL" id="GEDC01028909">
    <property type="protein sequence ID" value="JAS08389.1"/>
    <property type="molecule type" value="Transcribed_RNA"/>
</dbReference>
<protein>
    <recommendedName>
        <fullName evidence="6">CUB domain-containing protein</fullName>
    </recommendedName>
</protein>
<dbReference type="SMART" id="SM00192">
    <property type="entry name" value="LDLa"/>
    <property type="match status" value="1"/>
</dbReference>
<dbReference type="PROSITE" id="PS01209">
    <property type="entry name" value="LDLRA_1"/>
    <property type="match status" value="1"/>
</dbReference>
<feature type="disulfide bond" evidence="2">
    <location>
        <begin position="40"/>
        <end position="58"/>
    </location>
</feature>
<dbReference type="InterPro" id="IPR023415">
    <property type="entry name" value="LDLR_class-A_CS"/>
</dbReference>
<evidence type="ECO:0008006" key="6">
    <source>
        <dbReference type="Google" id="ProtNLM"/>
    </source>
</evidence>
<keyword evidence="3" id="KW-0472">Membrane</keyword>
<organism evidence="4">
    <name type="scientific">Clastoptera arizonana</name>
    <name type="common">Arizona spittle bug</name>
    <dbReference type="NCBI Taxonomy" id="38151"/>
    <lineage>
        <taxon>Eukaryota</taxon>
        <taxon>Metazoa</taxon>
        <taxon>Ecdysozoa</taxon>
        <taxon>Arthropoda</taxon>
        <taxon>Hexapoda</taxon>
        <taxon>Insecta</taxon>
        <taxon>Pterygota</taxon>
        <taxon>Neoptera</taxon>
        <taxon>Paraneoptera</taxon>
        <taxon>Hemiptera</taxon>
        <taxon>Auchenorrhyncha</taxon>
        <taxon>Cercopoidea</taxon>
        <taxon>Clastopteridae</taxon>
        <taxon>Clastoptera</taxon>
    </lineage>
</organism>
<feature type="disulfide bond" evidence="2">
    <location>
        <begin position="33"/>
        <end position="45"/>
    </location>
</feature>
<dbReference type="InterPro" id="IPR002172">
    <property type="entry name" value="LDrepeatLR_classA_rpt"/>
</dbReference>
<dbReference type="EMBL" id="GEDC01015718">
    <property type="protein sequence ID" value="JAS21580.1"/>
    <property type="molecule type" value="Transcribed_RNA"/>
</dbReference>
<feature type="non-terminal residue" evidence="4">
    <location>
        <position position="141"/>
    </location>
</feature>
<evidence type="ECO:0000313" key="4">
    <source>
        <dbReference type="EMBL" id="JAS08389.1"/>
    </source>
</evidence>
<feature type="non-terminal residue" evidence="4">
    <location>
        <position position="1"/>
    </location>
</feature>
<keyword evidence="3" id="KW-0812">Transmembrane</keyword>
<proteinExistence type="predicted"/>